<evidence type="ECO:0000256" key="1">
    <source>
        <dbReference type="ARBA" id="ARBA00000815"/>
    </source>
</evidence>
<dbReference type="PRINTS" id="PR01607">
    <property type="entry name" value="APYRASEFAMLY"/>
</dbReference>
<evidence type="ECO:0000256" key="9">
    <source>
        <dbReference type="SAM" id="MobiDB-lite"/>
    </source>
</evidence>
<keyword evidence="12" id="KW-1185">Reference proteome</keyword>
<keyword evidence="5 8" id="KW-0732">Signal</keyword>
<accession>A0A6P5A5T2</accession>
<dbReference type="GeneID" id="109485633"/>
<dbReference type="CDD" id="cd07409">
    <property type="entry name" value="MPP_CD73_N"/>
    <property type="match status" value="1"/>
</dbReference>
<dbReference type="Proteomes" id="UP000515135">
    <property type="component" value="Unplaced"/>
</dbReference>
<dbReference type="GO" id="GO:0006196">
    <property type="term" value="P:AMP catabolic process"/>
    <property type="evidence" value="ECO:0007669"/>
    <property type="project" value="TreeGrafter"/>
</dbReference>
<dbReference type="InterPro" id="IPR008334">
    <property type="entry name" value="5'-Nucleotdase_C"/>
</dbReference>
<dbReference type="PANTHER" id="PTHR11575">
    <property type="entry name" value="5'-NUCLEOTIDASE-RELATED"/>
    <property type="match status" value="1"/>
</dbReference>
<evidence type="ECO:0000313" key="12">
    <source>
        <dbReference type="Proteomes" id="UP000515135"/>
    </source>
</evidence>
<feature type="domain" description="Calcineurin-like phosphoesterase" evidence="10">
    <location>
        <begin position="24"/>
        <end position="239"/>
    </location>
</feature>
<evidence type="ECO:0000256" key="5">
    <source>
        <dbReference type="ARBA" id="ARBA00022729"/>
    </source>
</evidence>
<dbReference type="Pfam" id="PF02872">
    <property type="entry name" value="5_nucleotid_C"/>
    <property type="match status" value="1"/>
</dbReference>
<evidence type="ECO:0000256" key="4">
    <source>
        <dbReference type="ARBA" id="ARBA00022723"/>
    </source>
</evidence>
<protein>
    <recommendedName>
        <fullName evidence="3">5'-nucleotidase</fullName>
        <ecNumber evidence="3">3.1.3.5</ecNumber>
    </recommendedName>
</protein>
<dbReference type="SUPFAM" id="SSF55816">
    <property type="entry name" value="5'-nucleotidase (syn. UDP-sugar hydrolase), C-terminal domain"/>
    <property type="match status" value="1"/>
</dbReference>
<dbReference type="InterPro" id="IPR004843">
    <property type="entry name" value="Calcineurin-like_PHP"/>
</dbReference>
<dbReference type="PROSITE" id="PS00785">
    <property type="entry name" value="5_NUCLEOTIDASE_1"/>
    <property type="match status" value="1"/>
</dbReference>
<keyword evidence="7 8" id="KW-0378">Hydrolase</keyword>
<dbReference type="RefSeq" id="XP_019644883.1">
    <property type="nucleotide sequence ID" value="XM_019789324.1"/>
</dbReference>
<dbReference type="EC" id="3.1.3.5" evidence="3"/>
<dbReference type="KEGG" id="bbel:109485633"/>
<evidence type="ECO:0000313" key="13">
    <source>
        <dbReference type="RefSeq" id="XP_019644883.1"/>
    </source>
</evidence>
<proteinExistence type="inferred from homology"/>
<dbReference type="InterPro" id="IPR029052">
    <property type="entry name" value="Metallo-depent_PP-like"/>
</dbReference>
<dbReference type="FunFam" id="3.60.21.10:FF:000020">
    <property type="entry name" value="NT5E isoform 4"/>
    <property type="match status" value="1"/>
</dbReference>
<gene>
    <name evidence="13" type="primary">LOC109485633</name>
</gene>
<dbReference type="GO" id="GO:0005886">
    <property type="term" value="C:plasma membrane"/>
    <property type="evidence" value="ECO:0007669"/>
    <property type="project" value="TreeGrafter"/>
</dbReference>
<evidence type="ECO:0000256" key="2">
    <source>
        <dbReference type="ARBA" id="ARBA00006654"/>
    </source>
</evidence>
<sequence length="597" mass="65043">MKFGEVATLCLCLCVTSCLTFDLTILHTNDVHARVEQATGGGGSCGDTDALAGRCYGGVARRLTKIREIRETESNVLLLDGGDQFQGTLWFYFYSGLVTAQFMNKMQYDAMAFGNHEFDRKVEGLIPFLRAINFTMVSCNIDATQQPEMQALFQPSVVLEVGGERVGVIGYTTPNTTFLVSAGLNLVFSDEVSAISAEVQNLQAQGVNKFIALGHSGIEADITIAKQVPGLDVVVGGHSNTFLYKGTPPEDDPKYGEYPLTIQSEVETGRQVLVVQDYFFGKYLGYLQLTFDDAGEVTSFGGNPILLDASVPQDNETLAEVLSLKDEMANLTNQEAGRTHVFLEGRREVCRRRECNLGNVITDAMVRQNLKNPDEAKWADVSMAVWNAGGIRAPIPFRPPDGIISTADVLTVLPFQNTIDIIVISGDILFEMFEHSVSSMPSAGRFLQVSGILVTYDISQPVGQRVARLEARCSECAIPQYEPVERGRRYKLLINAFMVGGGDGYSMLAENIPDSDREQIGYLDSEMLLDYLKDASPITTGLERRITILNGTAPYPTSNPEPSTSLGPASNAPPHSTPLPVLLLCSILAVFPALLCP</sequence>
<feature type="region of interest" description="Disordered" evidence="9">
    <location>
        <begin position="552"/>
        <end position="572"/>
    </location>
</feature>
<dbReference type="FunFam" id="3.90.780.10:FF:000001">
    <property type="entry name" value="NT5E isoform 3"/>
    <property type="match status" value="1"/>
</dbReference>
<dbReference type="PANTHER" id="PTHR11575:SF24">
    <property type="entry name" value="5'-NUCLEOTIDASE"/>
    <property type="match status" value="1"/>
</dbReference>
<dbReference type="InterPro" id="IPR006146">
    <property type="entry name" value="5'-Nucleotdase_CS"/>
</dbReference>
<dbReference type="SUPFAM" id="SSF56300">
    <property type="entry name" value="Metallo-dependent phosphatases"/>
    <property type="match status" value="1"/>
</dbReference>
<comment type="similarity">
    <text evidence="2 8">Belongs to the 5'-nucleotidase family.</text>
</comment>
<dbReference type="InterPro" id="IPR036907">
    <property type="entry name" value="5'-Nucleotdase_C_sf"/>
</dbReference>
<dbReference type="GO" id="GO:0008253">
    <property type="term" value="F:5'-nucleotidase activity"/>
    <property type="evidence" value="ECO:0007669"/>
    <property type="project" value="UniProtKB-EC"/>
</dbReference>
<dbReference type="Gene3D" id="3.90.780.10">
    <property type="entry name" value="5'-Nucleotidase, C-terminal domain"/>
    <property type="match status" value="1"/>
</dbReference>
<keyword evidence="4" id="KW-0479">Metal-binding</keyword>
<dbReference type="OrthoDB" id="7722975at2759"/>
<name>A0A6P5A5T2_BRABE</name>
<dbReference type="InterPro" id="IPR006179">
    <property type="entry name" value="5_nucleotidase/apyrase"/>
</dbReference>
<dbReference type="Pfam" id="PF00149">
    <property type="entry name" value="Metallophos"/>
    <property type="match status" value="1"/>
</dbReference>
<comment type="catalytic activity">
    <reaction evidence="1">
        <text>a ribonucleoside 5'-phosphate + H2O = a ribonucleoside + phosphate</text>
        <dbReference type="Rhea" id="RHEA:12484"/>
        <dbReference type="ChEBI" id="CHEBI:15377"/>
        <dbReference type="ChEBI" id="CHEBI:18254"/>
        <dbReference type="ChEBI" id="CHEBI:43474"/>
        <dbReference type="ChEBI" id="CHEBI:58043"/>
        <dbReference type="EC" id="3.1.3.5"/>
    </reaction>
</comment>
<feature type="compositionally biased region" description="Polar residues" evidence="9">
    <location>
        <begin position="555"/>
        <end position="568"/>
    </location>
</feature>
<dbReference type="GO" id="GO:0046872">
    <property type="term" value="F:metal ion binding"/>
    <property type="evidence" value="ECO:0007669"/>
    <property type="project" value="UniProtKB-KW"/>
</dbReference>
<dbReference type="GO" id="GO:0000166">
    <property type="term" value="F:nucleotide binding"/>
    <property type="evidence" value="ECO:0007669"/>
    <property type="project" value="UniProtKB-KW"/>
</dbReference>
<evidence type="ECO:0000256" key="7">
    <source>
        <dbReference type="ARBA" id="ARBA00022801"/>
    </source>
</evidence>
<evidence type="ECO:0000259" key="10">
    <source>
        <dbReference type="Pfam" id="PF00149"/>
    </source>
</evidence>
<dbReference type="AlphaFoldDB" id="A0A6P5A5T2"/>
<reference evidence="13" key="1">
    <citation type="submission" date="2025-08" db="UniProtKB">
        <authorList>
            <consortium name="RefSeq"/>
        </authorList>
    </citation>
    <scope>IDENTIFICATION</scope>
    <source>
        <tissue evidence="13">Gonad</tissue>
    </source>
</reference>
<evidence type="ECO:0000256" key="3">
    <source>
        <dbReference type="ARBA" id="ARBA00012643"/>
    </source>
</evidence>
<feature type="signal peptide" evidence="8">
    <location>
        <begin position="1"/>
        <end position="20"/>
    </location>
</feature>
<feature type="chain" id="PRO_5028506032" description="5'-nucleotidase" evidence="8">
    <location>
        <begin position="21"/>
        <end position="597"/>
    </location>
</feature>
<evidence type="ECO:0000259" key="11">
    <source>
        <dbReference type="Pfam" id="PF02872"/>
    </source>
</evidence>
<evidence type="ECO:0000256" key="8">
    <source>
        <dbReference type="RuleBase" id="RU362119"/>
    </source>
</evidence>
<evidence type="ECO:0000256" key="6">
    <source>
        <dbReference type="ARBA" id="ARBA00022741"/>
    </source>
</evidence>
<feature type="domain" description="5'-Nucleotidase C-terminal" evidence="11">
    <location>
        <begin position="337"/>
        <end position="510"/>
    </location>
</feature>
<dbReference type="Gene3D" id="3.60.21.10">
    <property type="match status" value="1"/>
</dbReference>
<organism evidence="12 13">
    <name type="scientific">Branchiostoma belcheri</name>
    <name type="common">Amphioxus</name>
    <dbReference type="NCBI Taxonomy" id="7741"/>
    <lineage>
        <taxon>Eukaryota</taxon>
        <taxon>Metazoa</taxon>
        <taxon>Chordata</taxon>
        <taxon>Cephalochordata</taxon>
        <taxon>Leptocardii</taxon>
        <taxon>Amphioxiformes</taxon>
        <taxon>Branchiostomatidae</taxon>
        <taxon>Branchiostoma</taxon>
    </lineage>
</organism>
<keyword evidence="6 8" id="KW-0547">Nucleotide-binding</keyword>